<accession>A0A5J6TTV3</accession>
<organism evidence="1 2">
    <name type="scientific">Gordonia phage Powerball</name>
    <dbReference type="NCBI Taxonomy" id="2599847"/>
    <lineage>
        <taxon>Viruses</taxon>
        <taxon>Duplodnaviria</taxon>
        <taxon>Heunggongvirae</taxon>
        <taxon>Uroviricota</taxon>
        <taxon>Caudoviricetes</taxon>
        <taxon>Powerballvirus</taxon>
        <taxon>Powerballvirus powerball</taxon>
    </lineage>
</organism>
<dbReference type="EMBL" id="MN234218">
    <property type="protein sequence ID" value="QFG13494.1"/>
    <property type="molecule type" value="Genomic_DNA"/>
</dbReference>
<name>A0A5J6TTV3_9CAUD</name>
<dbReference type="GeneID" id="77929839"/>
<dbReference type="KEGG" id="vg:77929839"/>
<gene>
    <name evidence="1" type="primary">62</name>
    <name evidence="1" type="ORF">PBI_POWERBALL_62</name>
</gene>
<evidence type="ECO:0000313" key="1">
    <source>
        <dbReference type="EMBL" id="QFG13494.1"/>
    </source>
</evidence>
<evidence type="ECO:0000313" key="2">
    <source>
        <dbReference type="Proteomes" id="UP000326082"/>
    </source>
</evidence>
<dbReference type="RefSeq" id="YP_010654001.1">
    <property type="nucleotide sequence ID" value="NC_070805.1"/>
</dbReference>
<dbReference type="Proteomes" id="UP000326082">
    <property type="component" value="Segment"/>
</dbReference>
<keyword evidence="2" id="KW-1185">Reference proteome</keyword>
<protein>
    <submittedName>
        <fullName evidence="1">Uncharacterized protein</fullName>
    </submittedName>
</protein>
<proteinExistence type="predicted"/>
<reference evidence="1 2" key="1">
    <citation type="submission" date="2019-07" db="EMBL/GenBank/DDBJ databases">
        <authorList>
            <person name="Lauer M.J."/>
            <person name="Stoner T.H."/>
            <person name="Garlena R.A."/>
            <person name="Russell D.A."/>
            <person name="Pope W.H."/>
            <person name="Jacobs-Sera D."/>
            <person name="Hatfull G.F."/>
        </authorList>
    </citation>
    <scope>NUCLEOTIDE SEQUENCE [LARGE SCALE GENOMIC DNA]</scope>
</reference>
<sequence length="38" mass="4022">MRLAAAAVLAFLVGFAVMFLMNLRPSEHNSITGTGADQ</sequence>